<dbReference type="InterPro" id="IPR015890">
    <property type="entry name" value="Chorismate_C"/>
</dbReference>
<dbReference type="PROSITE" id="PS51273">
    <property type="entry name" value="GATASE_TYPE_1"/>
    <property type="match status" value="1"/>
</dbReference>
<dbReference type="EC" id="4.1.3.27" evidence="1"/>
<dbReference type="InterPro" id="IPR005801">
    <property type="entry name" value="ADC_synthase"/>
</dbReference>
<dbReference type="SUPFAM" id="SSF52317">
    <property type="entry name" value="Class I glutamine amidotransferase-like"/>
    <property type="match status" value="1"/>
</dbReference>
<dbReference type="InterPro" id="IPR006221">
    <property type="entry name" value="TrpG/PapA_dom"/>
</dbReference>
<dbReference type="Pfam" id="PF00117">
    <property type="entry name" value="GATase"/>
    <property type="match status" value="1"/>
</dbReference>
<dbReference type="PRINTS" id="PR00096">
    <property type="entry name" value="GATASE"/>
</dbReference>
<dbReference type="Gene3D" id="3.40.50.880">
    <property type="match status" value="1"/>
</dbReference>
<dbReference type="PRINTS" id="PR00099">
    <property type="entry name" value="CPSGATASE"/>
</dbReference>
<dbReference type="AlphaFoldDB" id="A0A9E9F3E6"/>
<keyword evidence="2" id="KW-0315">Glutamine amidotransferase</keyword>
<organism evidence="7">
    <name type="scientific">Micromonospora sp. SCSIO 07395</name>
    <dbReference type="NCBI Taxonomy" id="2998119"/>
    <lineage>
        <taxon>Bacteria</taxon>
        <taxon>Bacillati</taxon>
        <taxon>Actinomycetota</taxon>
        <taxon>Actinomycetes</taxon>
        <taxon>Micromonosporales</taxon>
        <taxon>Micromonosporaceae</taxon>
        <taxon>Micromonospora</taxon>
    </lineage>
</organism>
<evidence type="ECO:0000313" key="7">
    <source>
        <dbReference type="EMBL" id="WAP33714.1"/>
    </source>
</evidence>
<protein>
    <recommendedName>
        <fullName evidence="1">anthranilate synthase</fullName>
        <ecNumber evidence="1">4.1.3.27</ecNumber>
    </recommendedName>
</protein>
<evidence type="ECO:0000259" key="6">
    <source>
        <dbReference type="Pfam" id="PF00425"/>
    </source>
</evidence>
<dbReference type="InterPro" id="IPR029062">
    <property type="entry name" value="Class_I_gatase-like"/>
</dbReference>
<dbReference type="Gene3D" id="3.60.120.10">
    <property type="entry name" value="Anthranilate synthase"/>
    <property type="match status" value="1"/>
</dbReference>
<dbReference type="GO" id="GO:0000162">
    <property type="term" value="P:L-tryptophan biosynthetic process"/>
    <property type="evidence" value="ECO:0007669"/>
    <property type="project" value="TreeGrafter"/>
</dbReference>
<dbReference type="PANTHER" id="PTHR11236:SF49">
    <property type="entry name" value="ANTHRANILATE SYNTHASE COMPONENT 1"/>
    <property type="match status" value="1"/>
</dbReference>
<dbReference type="InterPro" id="IPR017926">
    <property type="entry name" value="GATASE"/>
</dbReference>
<accession>A0A9E9F3E6</accession>
<reference evidence="7" key="1">
    <citation type="submission" date="2022-09" db="EMBL/GenBank/DDBJ databases">
        <title>Genomics-driven discovery of benzoxazole alkaloids from the marine-derived Micromonospora sp. SCSIO 07395.</title>
        <authorList>
            <person name="Cheng Z.Q."/>
            <person name="Zhu Y.G."/>
        </authorList>
    </citation>
    <scope>NUCLEOTIDE SEQUENCE</scope>
    <source>
        <strain evidence="7">SCSIO 07395</strain>
    </source>
</reference>
<evidence type="ECO:0000256" key="4">
    <source>
        <dbReference type="ARBA" id="ARBA00047683"/>
    </source>
</evidence>
<proteinExistence type="predicted"/>
<name>A0A9E9F3E6_9ACTN</name>
<comment type="catalytic activity">
    <reaction evidence="4">
        <text>chorismate + L-glutamine = anthranilate + pyruvate + L-glutamate + H(+)</text>
        <dbReference type="Rhea" id="RHEA:21732"/>
        <dbReference type="ChEBI" id="CHEBI:15361"/>
        <dbReference type="ChEBI" id="CHEBI:15378"/>
        <dbReference type="ChEBI" id="CHEBI:16567"/>
        <dbReference type="ChEBI" id="CHEBI:29748"/>
        <dbReference type="ChEBI" id="CHEBI:29985"/>
        <dbReference type="ChEBI" id="CHEBI:58359"/>
        <dbReference type="EC" id="4.1.3.27"/>
    </reaction>
</comment>
<dbReference type="InterPro" id="IPR019999">
    <property type="entry name" value="Anth_synth_I-like"/>
</dbReference>
<dbReference type="GO" id="GO:0004049">
    <property type="term" value="F:anthranilate synthase activity"/>
    <property type="evidence" value="ECO:0007669"/>
    <property type="project" value="UniProtKB-EC"/>
</dbReference>
<evidence type="ECO:0000256" key="1">
    <source>
        <dbReference type="ARBA" id="ARBA00012266"/>
    </source>
</evidence>
<feature type="domain" description="Glutamine amidotransferase" evidence="5">
    <location>
        <begin position="441"/>
        <end position="618"/>
    </location>
</feature>
<dbReference type="PRINTS" id="PR00097">
    <property type="entry name" value="ANTSNTHASEII"/>
</dbReference>
<dbReference type="EMBL" id="OP432093">
    <property type="protein sequence ID" value="WAP33714.1"/>
    <property type="molecule type" value="Genomic_DNA"/>
</dbReference>
<dbReference type="Pfam" id="PF00425">
    <property type="entry name" value="Chorismate_bind"/>
    <property type="match status" value="1"/>
</dbReference>
<evidence type="ECO:0000259" key="5">
    <source>
        <dbReference type="Pfam" id="PF00117"/>
    </source>
</evidence>
<evidence type="ECO:0000256" key="2">
    <source>
        <dbReference type="ARBA" id="ARBA00022962"/>
    </source>
</evidence>
<keyword evidence="3" id="KW-0456">Lyase</keyword>
<dbReference type="SUPFAM" id="SSF56322">
    <property type="entry name" value="ADC synthase"/>
    <property type="match status" value="1"/>
</dbReference>
<sequence>MSWLARLTAPGAPPFALLHRPGTDPDRVELLIGPTSTVRRVADIELSETPEPGGARHEVLALLPYRQIRERGFEAPDDGAPLVTLRVAEQHVLSLAEVRATLPTGGIDLADGHFDADDEEYAATVRRIVTEEIGQGVGANFVLRRSFCARIPGWSTRAALALYGRLLGRDPGAHWTFLVHTGERTLVGASPERHVCLTDGVASMNPISGTYRYPQGGPELPGVLEFLADRKEANELYMVLDEELKMMGRVCERGARATGPHLKQMAHLAHTEYFVEGHTTRDPREILRGTLFAPTVVGGPLESACRVVRRYEPQGRGYYAGVIALLGRDAAGGRAMDSAILIRTADVDPTGNLRIGVGATLVRDSDPAAEARETRAKAAGLIEALTGGTGPAPAPTDTSVAHRPEVRRALAARNRPLADFWFEDPRHRDRVQPGLAGRRVLVIDAEDTFTEMARHALVALGLRVQVRRYDEEPTLTGHDLVVLGPGPGDPRQFTDPKIAILRRIARELLDSGVPLLAVCLGHQVLSTVLGLPVRRIPVPNQGTQRRIRLRQRTELVGFYNTFAAYCDREEIPCPGRSGPVEVLREADTGEVHGLRGPGLASVQFHPESVLTPGGLRIIGEMIGEVLAHSPISTRDHAGVVADPVPFLASVGTADTAARR</sequence>
<dbReference type="CDD" id="cd01743">
    <property type="entry name" value="GATase1_Anthranilate_Synthase"/>
    <property type="match status" value="1"/>
</dbReference>
<feature type="domain" description="Chorismate-utilising enzyme C-terminal" evidence="6">
    <location>
        <begin position="118"/>
        <end position="377"/>
    </location>
</feature>
<dbReference type="PANTHER" id="PTHR11236">
    <property type="entry name" value="AMINOBENZOATE/ANTHRANILATE SYNTHASE"/>
    <property type="match status" value="1"/>
</dbReference>
<evidence type="ECO:0000256" key="3">
    <source>
        <dbReference type="ARBA" id="ARBA00023239"/>
    </source>
</evidence>